<evidence type="ECO:0000256" key="10">
    <source>
        <dbReference type="ARBA" id="ARBA00058140"/>
    </source>
</evidence>
<dbReference type="Gene3D" id="3.40.50.300">
    <property type="entry name" value="P-loop containing nucleotide triphosphate hydrolases"/>
    <property type="match status" value="1"/>
</dbReference>
<dbReference type="InterPro" id="IPR000795">
    <property type="entry name" value="T_Tr_GTP-bd_dom"/>
</dbReference>
<evidence type="ECO:0000313" key="15">
    <source>
        <dbReference type="EMBL" id="QIL02051.1"/>
    </source>
</evidence>
<keyword evidence="13" id="KW-0963">Cytoplasm</keyword>
<dbReference type="InterPro" id="IPR050055">
    <property type="entry name" value="EF-Tu_GTPase"/>
</dbReference>
<evidence type="ECO:0000256" key="9">
    <source>
        <dbReference type="ARBA" id="ARBA00029554"/>
    </source>
</evidence>
<proteinExistence type="inferred from homology"/>
<dbReference type="GO" id="GO:0003746">
    <property type="term" value="F:translation elongation factor activity"/>
    <property type="evidence" value="ECO:0007669"/>
    <property type="project" value="UniProtKB-UniRule"/>
</dbReference>
<dbReference type="SUPFAM" id="SSF52540">
    <property type="entry name" value="P-loop containing nucleoside triphosphate hydrolases"/>
    <property type="match status" value="1"/>
</dbReference>
<keyword evidence="16" id="KW-1185">Reference proteome</keyword>
<dbReference type="NCBIfam" id="NF000766">
    <property type="entry name" value="PRK00049.1"/>
    <property type="match status" value="1"/>
</dbReference>
<comment type="catalytic activity">
    <reaction evidence="13">
        <text>GTP + H2O = GDP + phosphate + H(+)</text>
        <dbReference type="Rhea" id="RHEA:19669"/>
        <dbReference type="ChEBI" id="CHEBI:15377"/>
        <dbReference type="ChEBI" id="CHEBI:15378"/>
        <dbReference type="ChEBI" id="CHEBI:37565"/>
        <dbReference type="ChEBI" id="CHEBI:43474"/>
        <dbReference type="ChEBI" id="CHEBI:58189"/>
        <dbReference type="EC" id="3.6.5.3"/>
    </reaction>
</comment>
<dbReference type="CDD" id="cd01884">
    <property type="entry name" value="EF_Tu"/>
    <property type="match status" value="1"/>
</dbReference>
<dbReference type="InterPro" id="IPR041709">
    <property type="entry name" value="EF-Tu_GTP-bd"/>
</dbReference>
<dbReference type="Pfam" id="PF00009">
    <property type="entry name" value="GTP_EFTU"/>
    <property type="match status" value="1"/>
</dbReference>
<dbReference type="GO" id="GO:0000287">
    <property type="term" value="F:magnesium ion binding"/>
    <property type="evidence" value="ECO:0007669"/>
    <property type="project" value="UniProtKB-UniRule"/>
</dbReference>
<dbReference type="Gene3D" id="2.40.30.10">
    <property type="entry name" value="Translation factors"/>
    <property type="match status" value="2"/>
</dbReference>
<evidence type="ECO:0000256" key="13">
    <source>
        <dbReference type="HAMAP-Rule" id="MF_00118"/>
    </source>
</evidence>
<evidence type="ECO:0000256" key="1">
    <source>
        <dbReference type="ARBA" id="ARBA00007249"/>
    </source>
</evidence>
<dbReference type="AlphaFoldDB" id="A0A6G7ZM44"/>
<feature type="binding site" evidence="13">
    <location>
        <begin position="81"/>
        <end position="85"/>
    </location>
    <ligand>
        <name>GTP</name>
        <dbReference type="ChEBI" id="CHEBI:37565"/>
    </ligand>
</feature>
<feature type="binding site" evidence="13">
    <location>
        <position position="26"/>
    </location>
    <ligand>
        <name>Mg(2+)</name>
        <dbReference type="ChEBI" id="CHEBI:18420"/>
    </ligand>
</feature>
<dbReference type="PROSITE" id="PS00301">
    <property type="entry name" value="G_TR_1"/>
    <property type="match status" value="1"/>
</dbReference>
<dbReference type="PRINTS" id="PR00315">
    <property type="entry name" value="ELONGATNFCT"/>
</dbReference>
<keyword evidence="2 13" id="KW-0479">Metal-binding</keyword>
<reference evidence="15 16" key="1">
    <citation type="submission" date="2020-03" db="EMBL/GenBank/DDBJ databases">
        <title>Sphingomonas sp. nov., isolated from fish.</title>
        <authorList>
            <person name="Hyun D.-W."/>
            <person name="Bae J.-W."/>
        </authorList>
    </citation>
    <scope>NUCLEOTIDE SEQUENCE [LARGE SCALE GENOMIC DNA]</scope>
    <source>
        <strain evidence="15 16">HDW15C</strain>
    </source>
</reference>
<evidence type="ECO:0000256" key="5">
    <source>
        <dbReference type="ARBA" id="ARBA00022801"/>
    </source>
</evidence>
<evidence type="ECO:0000256" key="2">
    <source>
        <dbReference type="ARBA" id="ARBA00022723"/>
    </source>
</evidence>
<name>A0A6G7ZM44_9SPHN</name>
<dbReference type="KEGG" id="ssin:G7078_04110"/>
<dbReference type="RefSeq" id="WP_166093276.1">
    <property type="nucleotide sequence ID" value="NZ_CP049871.1"/>
</dbReference>
<sequence length="396" mass="42758">MAKAKFERNKPHVNIGTIGHVDHGKTSLTAAITKVLAETSGGTAVDFANIDKAPEERERGITISTAHVEYETANRHYAHVDCPGHADYVKNMITGAAQMDGAILVVSAADGPMPQTKEHILLAAQVGVPTMVVFLNKVDQVDDPELLELVELEIREELSKRGFDGDNIPIVSGSALAVLEDRDENIGKEAITKLMAAVDEWIPQPERPLDKPFLMPIEDVFSISGRGTVVTGRVETGIVKVGEEVEIVGIKDTKKTVVTGVEMFRKLLDQGQAGDNIGALIRGVGREEVERGQVLCKPGSITPHTDFSAEVYVLSKDEGGRHTPFFANYRPQFYFRTTDVTGEVVLPEGTEMVMPGDNVTLGVKLIAPIAMDQGLRFAIREGGRTVGAGVVGNITK</sequence>
<evidence type="ECO:0000256" key="7">
    <source>
        <dbReference type="ARBA" id="ARBA00022917"/>
    </source>
</evidence>
<comment type="subunit">
    <text evidence="12">(Microbial infection) Upon infection by bacteriophage Qbeta, part of the viral RNA-dependent RNA polymerase complex, the other subunits are the viral replicase catalytic subunit (AC P14647), host ribosomal protein S1 and EF-Ts.</text>
</comment>
<keyword evidence="4 13" id="KW-0251">Elongation factor</keyword>
<dbReference type="InterPro" id="IPR005225">
    <property type="entry name" value="Small_GTP-bd"/>
</dbReference>
<comment type="function">
    <text evidence="13">GTP hydrolase that promotes the GTP-dependent binding of aminoacyl-tRNA to the A-site of ribosomes during protein biosynthesis.</text>
</comment>
<dbReference type="SUPFAM" id="SSF50465">
    <property type="entry name" value="EF-Tu/eEF-1alpha/eIF2-gamma C-terminal domain"/>
    <property type="match status" value="1"/>
</dbReference>
<dbReference type="NCBIfam" id="TIGR00231">
    <property type="entry name" value="small_GTP"/>
    <property type="match status" value="1"/>
</dbReference>
<evidence type="ECO:0000256" key="4">
    <source>
        <dbReference type="ARBA" id="ARBA00022768"/>
    </source>
</evidence>
<dbReference type="SUPFAM" id="SSF50447">
    <property type="entry name" value="Translation proteins"/>
    <property type="match status" value="1"/>
</dbReference>
<protein>
    <recommendedName>
        <fullName evidence="9 13">Elongation factor Tu</fullName>
        <shortName evidence="13">EF-Tu</shortName>
        <ecNumber evidence="13">3.6.5.3</ecNumber>
    </recommendedName>
</protein>
<feature type="binding site" evidence="13">
    <location>
        <begin position="136"/>
        <end position="139"/>
    </location>
    <ligand>
        <name>GTP</name>
        <dbReference type="ChEBI" id="CHEBI:37565"/>
    </ligand>
</feature>
<keyword evidence="5 13" id="KW-0378">Hydrolase</keyword>
<dbReference type="Pfam" id="PF03144">
    <property type="entry name" value="GTP_EFTU_D2"/>
    <property type="match status" value="1"/>
</dbReference>
<evidence type="ECO:0000256" key="12">
    <source>
        <dbReference type="ARBA" id="ARBA00064283"/>
    </source>
</evidence>
<dbReference type="GO" id="GO:0005737">
    <property type="term" value="C:cytoplasm"/>
    <property type="evidence" value="ECO:0007669"/>
    <property type="project" value="UniProtKB-SubCell"/>
</dbReference>
<feature type="binding site" evidence="13">
    <location>
        <begin position="19"/>
        <end position="26"/>
    </location>
    <ligand>
        <name>GTP</name>
        <dbReference type="ChEBI" id="CHEBI:37565"/>
    </ligand>
</feature>
<organism evidence="15 16">
    <name type="scientific">Sphingomonas sinipercae</name>
    <dbReference type="NCBI Taxonomy" id="2714944"/>
    <lineage>
        <taxon>Bacteria</taxon>
        <taxon>Pseudomonadati</taxon>
        <taxon>Pseudomonadota</taxon>
        <taxon>Alphaproteobacteria</taxon>
        <taxon>Sphingomonadales</taxon>
        <taxon>Sphingomonadaceae</taxon>
        <taxon>Sphingomonas</taxon>
    </lineage>
</organism>
<comment type="subcellular location">
    <subcellularLocation>
        <location evidence="13">Cytoplasm</location>
    </subcellularLocation>
</comment>
<dbReference type="GO" id="GO:0003924">
    <property type="term" value="F:GTPase activity"/>
    <property type="evidence" value="ECO:0007669"/>
    <property type="project" value="UniProtKB-UniRule"/>
</dbReference>
<accession>A0A6G7ZM44</accession>
<gene>
    <name evidence="13 15" type="primary">tuf</name>
    <name evidence="15" type="ORF">G7078_04110</name>
</gene>
<dbReference type="InterPro" id="IPR027417">
    <property type="entry name" value="P-loop_NTPase"/>
</dbReference>
<evidence type="ECO:0000256" key="11">
    <source>
        <dbReference type="ARBA" id="ARBA00063778"/>
    </source>
</evidence>
<dbReference type="PANTHER" id="PTHR43721">
    <property type="entry name" value="ELONGATION FACTOR TU-RELATED"/>
    <property type="match status" value="1"/>
</dbReference>
<comment type="subunit">
    <text evidence="11">Monomer. Heterotetramer composed of two EF-Ts.EF-Tu dimer complexes.</text>
</comment>
<dbReference type="InterPro" id="IPR031157">
    <property type="entry name" value="G_TR_CS"/>
</dbReference>
<dbReference type="Proteomes" id="UP000502502">
    <property type="component" value="Chromosome"/>
</dbReference>
<evidence type="ECO:0000313" key="16">
    <source>
        <dbReference type="Proteomes" id="UP000502502"/>
    </source>
</evidence>
<keyword evidence="8 13" id="KW-0342">GTP-binding</keyword>
<dbReference type="FunFam" id="3.40.50.300:FF:000003">
    <property type="entry name" value="Elongation factor Tu"/>
    <property type="match status" value="1"/>
</dbReference>
<dbReference type="Pfam" id="PF03143">
    <property type="entry name" value="GTP_EFTU_D3"/>
    <property type="match status" value="1"/>
</dbReference>
<dbReference type="NCBIfam" id="NF009373">
    <property type="entry name" value="PRK12736.1"/>
    <property type="match status" value="1"/>
</dbReference>
<evidence type="ECO:0000259" key="14">
    <source>
        <dbReference type="PROSITE" id="PS51722"/>
    </source>
</evidence>
<dbReference type="InterPro" id="IPR004160">
    <property type="entry name" value="Transl_elong_EFTu/EF1A_C"/>
</dbReference>
<dbReference type="EMBL" id="CP049871">
    <property type="protein sequence ID" value="QIL02051.1"/>
    <property type="molecule type" value="Genomic_DNA"/>
</dbReference>
<dbReference type="PROSITE" id="PS51722">
    <property type="entry name" value="G_TR_2"/>
    <property type="match status" value="1"/>
</dbReference>
<dbReference type="GO" id="GO:0005525">
    <property type="term" value="F:GTP binding"/>
    <property type="evidence" value="ECO:0007669"/>
    <property type="project" value="UniProtKB-UniRule"/>
</dbReference>
<dbReference type="InterPro" id="IPR009001">
    <property type="entry name" value="Transl_elong_EF1A/Init_IF2_C"/>
</dbReference>
<dbReference type="CDD" id="cd03707">
    <property type="entry name" value="EFTU_III"/>
    <property type="match status" value="1"/>
</dbReference>
<dbReference type="InterPro" id="IPR004161">
    <property type="entry name" value="EFTu-like_2"/>
</dbReference>
<keyword evidence="6 13" id="KW-0460">Magnesium</keyword>
<dbReference type="NCBIfam" id="NF009372">
    <property type="entry name" value="PRK12735.1"/>
    <property type="match status" value="1"/>
</dbReference>
<dbReference type="CDD" id="cd03697">
    <property type="entry name" value="EFTU_II"/>
    <property type="match status" value="1"/>
</dbReference>
<keyword evidence="7 13" id="KW-0648">Protein biosynthesis</keyword>
<comment type="similarity">
    <text evidence="1 13">Belongs to the TRAFAC class translation factor GTPase superfamily. Classic translation factor GTPase family. EF-Tu/EF-1A subfamily.</text>
</comment>
<dbReference type="NCBIfam" id="TIGR00485">
    <property type="entry name" value="EF-Tu"/>
    <property type="match status" value="1"/>
</dbReference>
<dbReference type="EC" id="3.6.5.3" evidence="13"/>
<dbReference type="FunFam" id="2.40.30.10:FF:000001">
    <property type="entry name" value="Elongation factor Tu"/>
    <property type="match status" value="1"/>
</dbReference>
<comment type="function">
    <text evidence="10">May play an important regulatory role in cell growth and in the bacterial response to nutrient deprivation.</text>
</comment>
<dbReference type="HAMAP" id="MF_00118_B">
    <property type="entry name" value="EF_Tu_B"/>
    <property type="match status" value="1"/>
</dbReference>
<dbReference type="PANTHER" id="PTHR43721:SF22">
    <property type="entry name" value="ELONGATION FACTOR TU, MITOCHONDRIAL"/>
    <property type="match status" value="1"/>
</dbReference>
<evidence type="ECO:0000256" key="6">
    <source>
        <dbReference type="ARBA" id="ARBA00022842"/>
    </source>
</evidence>
<dbReference type="InterPro" id="IPR033720">
    <property type="entry name" value="EFTU_2"/>
</dbReference>
<dbReference type="InterPro" id="IPR009000">
    <property type="entry name" value="Transl_B-barrel_sf"/>
</dbReference>
<dbReference type="InterPro" id="IPR004541">
    <property type="entry name" value="Transl_elong_EFTu/EF1A_bac/org"/>
</dbReference>
<keyword evidence="3 13" id="KW-0547">Nucleotide-binding</keyword>
<feature type="domain" description="Tr-type G" evidence="14">
    <location>
        <begin position="10"/>
        <end position="206"/>
    </location>
</feature>
<evidence type="ECO:0000256" key="3">
    <source>
        <dbReference type="ARBA" id="ARBA00022741"/>
    </source>
</evidence>
<evidence type="ECO:0000256" key="8">
    <source>
        <dbReference type="ARBA" id="ARBA00023134"/>
    </source>
</evidence>